<comment type="similarity">
    <text evidence="6">Belongs to the ABC-4 integral membrane protein family.</text>
</comment>
<keyword evidence="10" id="KW-0547">Nucleotide-binding</keyword>
<dbReference type="Pfam" id="PF02687">
    <property type="entry name" value="FtsX"/>
    <property type="match status" value="1"/>
</dbReference>
<evidence type="ECO:0000259" key="8">
    <source>
        <dbReference type="Pfam" id="PF02687"/>
    </source>
</evidence>
<evidence type="ECO:0000313" key="10">
    <source>
        <dbReference type="EMBL" id="AQQ71245.1"/>
    </source>
</evidence>
<reference evidence="11" key="1">
    <citation type="submission" date="2017-02" db="EMBL/GenBank/DDBJ databases">
        <title>Comparative genomics and description of representatives of a novel lineage of planctomycetes thriving in anoxic sediments.</title>
        <authorList>
            <person name="Spring S."/>
            <person name="Bunk B."/>
            <person name="Sproer C."/>
        </authorList>
    </citation>
    <scope>NUCLEOTIDE SEQUENCE [LARGE SCALE GENOMIC DNA]</scope>
    <source>
        <strain evidence="11">SM-Chi-D1</strain>
    </source>
</reference>
<feature type="transmembrane region" description="Helical" evidence="7">
    <location>
        <begin position="265"/>
        <end position="286"/>
    </location>
</feature>
<feature type="transmembrane region" description="Helical" evidence="7">
    <location>
        <begin position="307"/>
        <end position="331"/>
    </location>
</feature>
<evidence type="ECO:0000256" key="6">
    <source>
        <dbReference type="ARBA" id="ARBA00038076"/>
    </source>
</evidence>
<feature type="transmembrane region" description="Helical" evidence="7">
    <location>
        <begin position="351"/>
        <end position="376"/>
    </location>
</feature>
<dbReference type="GO" id="GO:0005886">
    <property type="term" value="C:plasma membrane"/>
    <property type="evidence" value="ECO:0007669"/>
    <property type="project" value="UniProtKB-SubCell"/>
</dbReference>
<dbReference type="GO" id="GO:0022857">
    <property type="term" value="F:transmembrane transporter activity"/>
    <property type="evidence" value="ECO:0007669"/>
    <property type="project" value="TreeGrafter"/>
</dbReference>
<proteinExistence type="inferred from homology"/>
<gene>
    <name evidence="10" type="primary">macB_3</name>
    <name evidence="10" type="ORF">SMSP2_01611</name>
</gene>
<evidence type="ECO:0000256" key="2">
    <source>
        <dbReference type="ARBA" id="ARBA00022475"/>
    </source>
</evidence>
<keyword evidence="3 7" id="KW-0812">Transmembrane</keyword>
<evidence type="ECO:0000256" key="4">
    <source>
        <dbReference type="ARBA" id="ARBA00022989"/>
    </source>
</evidence>
<evidence type="ECO:0000256" key="1">
    <source>
        <dbReference type="ARBA" id="ARBA00004651"/>
    </source>
</evidence>
<dbReference type="EMBL" id="CP019646">
    <property type="protein sequence ID" value="AQQ71245.1"/>
    <property type="molecule type" value="Genomic_DNA"/>
</dbReference>
<dbReference type="InterPro" id="IPR025857">
    <property type="entry name" value="MacB_PCD"/>
</dbReference>
<dbReference type="Proteomes" id="UP000188181">
    <property type="component" value="Chromosome"/>
</dbReference>
<dbReference type="InterPro" id="IPR003838">
    <property type="entry name" value="ABC3_permease_C"/>
</dbReference>
<keyword evidence="5 7" id="KW-0472">Membrane</keyword>
<accession>A0A1Q2MEW5</accession>
<dbReference type="RefSeq" id="WP_146683441.1">
    <property type="nucleotide sequence ID" value="NZ_CP019646.1"/>
</dbReference>
<evidence type="ECO:0000259" key="9">
    <source>
        <dbReference type="Pfam" id="PF12704"/>
    </source>
</evidence>
<feature type="domain" description="ABC3 transporter permease C-terminal" evidence="8">
    <location>
        <begin position="264"/>
        <end position="385"/>
    </location>
</feature>
<dbReference type="AlphaFoldDB" id="A0A1Q2MEW5"/>
<keyword evidence="2" id="KW-1003">Cell membrane</keyword>
<sequence length="394" mass="42614">MNVLNLSAKNLKRKKIRTSLTIGGVAIAVAVLVSLAGFDRGYQKSLTGNIDKMGYQLLVTAKGCPYEAATLMLKGGGGLRYMEDDIYNKIKNDPRIDKITPQLVSTAFDPDRQEGQGGFVMYMGITDSYLELKPWSKFQNGGWFSSDTAEEVIMGYEAAEVEQRHVGDEIYIPKIDKILKVVGIFERTGTQDDGIIFMPLKTTQNIFSLDGKLTGVGLKLKDIQQIAEFEEDLYNEPGIQVISMAQVRGTILNLISSAKVMANSIGIIAVFIAVIGVVNTILMSVFERTREIGVMKAIGASKAAVFRLIWTETILVCSVGGLLGCVLAIVGSGIVEHIIKAVLPYAPEGEIVLIGPSLLLAAIAGTIITGFVAGIYPAWRASSMRPVEAIRTGE</sequence>
<feature type="domain" description="MacB-like periplasmic core" evidence="9">
    <location>
        <begin position="18"/>
        <end position="233"/>
    </location>
</feature>
<keyword evidence="10" id="KW-0378">Hydrolase</keyword>
<evidence type="ECO:0000256" key="5">
    <source>
        <dbReference type="ARBA" id="ARBA00023136"/>
    </source>
</evidence>
<organism evidence="10 11">
    <name type="scientific">Limihaloglobus sulfuriphilus</name>
    <dbReference type="NCBI Taxonomy" id="1851148"/>
    <lineage>
        <taxon>Bacteria</taxon>
        <taxon>Pseudomonadati</taxon>
        <taxon>Planctomycetota</taxon>
        <taxon>Phycisphaerae</taxon>
        <taxon>Sedimentisphaerales</taxon>
        <taxon>Sedimentisphaeraceae</taxon>
        <taxon>Limihaloglobus</taxon>
    </lineage>
</organism>
<dbReference type="GO" id="GO:0005524">
    <property type="term" value="F:ATP binding"/>
    <property type="evidence" value="ECO:0007669"/>
    <property type="project" value="UniProtKB-KW"/>
</dbReference>
<dbReference type="PANTHER" id="PTHR30572:SF4">
    <property type="entry name" value="ABC TRANSPORTER PERMEASE YTRF"/>
    <property type="match status" value="1"/>
</dbReference>
<dbReference type="KEGG" id="pbas:SMSP2_01611"/>
<name>A0A1Q2MEW5_9BACT</name>
<keyword evidence="4 7" id="KW-1133">Transmembrane helix</keyword>
<keyword evidence="10" id="KW-0067">ATP-binding</keyword>
<keyword evidence="11" id="KW-1185">Reference proteome</keyword>
<dbReference type="InterPro" id="IPR050250">
    <property type="entry name" value="Macrolide_Exporter_MacB"/>
</dbReference>
<dbReference type="OrthoDB" id="9775474at2"/>
<dbReference type="STRING" id="1851148.SMSP2_01611"/>
<dbReference type="EC" id="3.6.3.-" evidence="10"/>
<dbReference type="GO" id="GO:0016787">
    <property type="term" value="F:hydrolase activity"/>
    <property type="evidence" value="ECO:0007669"/>
    <property type="project" value="UniProtKB-KW"/>
</dbReference>
<evidence type="ECO:0000256" key="3">
    <source>
        <dbReference type="ARBA" id="ARBA00022692"/>
    </source>
</evidence>
<dbReference type="PANTHER" id="PTHR30572">
    <property type="entry name" value="MEMBRANE COMPONENT OF TRANSPORTER-RELATED"/>
    <property type="match status" value="1"/>
</dbReference>
<evidence type="ECO:0000313" key="11">
    <source>
        <dbReference type="Proteomes" id="UP000188181"/>
    </source>
</evidence>
<feature type="transmembrane region" description="Helical" evidence="7">
    <location>
        <begin position="20"/>
        <end position="38"/>
    </location>
</feature>
<evidence type="ECO:0000256" key="7">
    <source>
        <dbReference type="SAM" id="Phobius"/>
    </source>
</evidence>
<dbReference type="Pfam" id="PF12704">
    <property type="entry name" value="MacB_PCD"/>
    <property type="match status" value="1"/>
</dbReference>
<protein>
    <submittedName>
        <fullName evidence="10">Macrolide export ATP-binding/permease protein MacB</fullName>
        <ecNumber evidence="10">3.6.3.-</ecNumber>
    </submittedName>
</protein>
<comment type="subcellular location">
    <subcellularLocation>
        <location evidence="1">Cell membrane</location>
        <topology evidence="1">Multi-pass membrane protein</topology>
    </subcellularLocation>
</comment>